<evidence type="ECO:0000313" key="1">
    <source>
        <dbReference type="EMBL" id="QDT98375.1"/>
    </source>
</evidence>
<dbReference type="AlphaFoldDB" id="A0A517VZD7"/>
<proteinExistence type="predicted"/>
<reference evidence="1 2" key="1">
    <citation type="submission" date="2019-03" db="EMBL/GenBank/DDBJ databases">
        <title>Deep-cultivation of Planctomycetes and their phenomic and genomic characterization uncovers novel biology.</title>
        <authorList>
            <person name="Wiegand S."/>
            <person name="Jogler M."/>
            <person name="Boedeker C."/>
            <person name="Pinto D."/>
            <person name="Vollmers J."/>
            <person name="Rivas-Marin E."/>
            <person name="Kohn T."/>
            <person name="Peeters S.H."/>
            <person name="Heuer A."/>
            <person name="Rast P."/>
            <person name="Oberbeckmann S."/>
            <person name="Bunk B."/>
            <person name="Jeske O."/>
            <person name="Meyerdierks A."/>
            <person name="Storesund J.E."/>
            <person name="Kallscheuer N."/>
            <person name="Luecker S."/>
            <person name="Lage O.M."/>
            <person name="Pohl T."/>
            <person name="Merkel B.J."/>
            <person name="Hornburger P."/>
            <person name="Mueller R.-W."/>
            <person name="Bruemmer F."/>
            <person name="Labrenz M."/>
            <person name="Spormann A.M."/>
            <person name="Op den Camp H."/>
            <person name="Overmann J."/>
            <person name="Amann R."/>
            <person name="Jetten M.S.M."/>
            <person name="Mascher T."/>
            <person name="Medema M.H."/>
            <person name="Devos D.P."/>
            <person name="Kaster A.-K."/>
            <person name="Ovreas L."/>
            <person name="Rohde M."/>
            <person name="Galperin M.Y."/>
            <person name="Jogler C."/>
        </authorList>
    </citation>
    <scope>NUCLEOTIDE SEQUENCE [LARGE SCALE GENOMIC DNA]</scope>
    <source>
        <strain evidence="1 2">V144</strain>
    </source>
</reference>
<sequence>MKSLFSMFMIQSSKTRDFYSDEINRTRSIHREEKISTRARRRSQSFENGAMMSRRKVVTVLGREFHSGVPEIVNGIFWVKILNVVT</sequence>
<evidence type="ECO:0000313" key="2">
    <source>
        <dbReference type="Proteomes" id="UP000318704"/>
    </source>
</evidence>
<dbReference type="KEGG" id="gaw:V144x_38610"/>
<accession>A0A517VZD7</accession>
<gene>
    <name evidence="1" type="ORF">V144x_38610</name>
</gene>
<protein>
    <submittedName>
        <fullName evidence="1">Uncharacterized protein</fullName>
    </submittedName>
</protein>
<dbReference type="EMBL" id="CP037920">
    <property type="protein sequence ID" value="QDT98375.1"/>
    <property type="molecule type" value="Genomic_DNA"/>
</dbReference>
<name>A0A517VZD7_9PLAN</name>
<dbReference type="Proteomes" id="UP000318704">
    <property type="component" value="Chromosome"/>
</dbReference>
<organism evidence="1 2">
    <name type="scientific">Gimesia aquarii</name>
    <dbReference type="NCBI Taxonomy" id="2527964"/>
    <lineage>
        <taxon>Bacteria</taxon>
        <taxon>Pseudomonadati</taxon>
        <taxon>Planctomycetota</taxon>
        <taxon>Planctomycetia</taxon>
        <taxon>Planctomycetales</taxon>
        <taxon>Planctomycetaceae</taxon>
        <taxon>Gimesia</taxon>
    </lineage>
</organism>